<feature type="non-terminal residue" evidence="1">
    <location>
        <position position="41"/>
    </location>
</feature>
<proteinExistence type="predicted"/>
<reference evidence="1" key="1">
    <citation type="submission" date="2021-06" db="EMBL/GenBank/DDBJ databases">
        <authorList>
            <person name="Kallberg Y."/>
            <person name="Tangrot J."/>
            <person name="Rosling A."/>
        </authorList>
    </citation>
    <scope>NUCLEOTIDE SEQUENCE</scope>
    <source>
        <strain evidence="1">IN212</strain>
    </source>
</reference>
<organism evidence="1 2">
    <name type="scientific">Racocetra fulgida</name>
    <dbReference type="NCBI Taxonomy" id="60492"/>
    <lineage>
        <taxon>Eukaryota</taxon>
        <taxon>Fungi</taxon>
        <taxon>Fungi incertae sedis</taxon>
        <taxon>Mucoromycota</taxon>
        <taxon>Glomeromycotina</taxon>
        <taxon>Glomeromycetes</taxon>
        <taxon>Diversisporales</taxon>
        <taxon>Gigasporaceae</taxon>
        <taxon>Racocetra</taxon>
    </lineage>
</organism>
<evidence type="ECO:0000313" key="1">
    <source>
        <dbReference type="EMBL" id="CAG8811810.1"/>
    </source>
</evidence>
<dbReference type="AlphaFoldDB" id="A0A9N9PFL7"/>
<evidence type="ECO:0000313" key="2">
    <source>
        <dbReference type="Proteomes" id="UP000789396"/>
    </source>
</evidence>
<name>A0A9N9PFL7_9GLOM</name>
<dbReference type="OrthoDB" id="446074at2759"/>
<dbReference type="Gene3D" id="3.20.20.70">
    <property type="entry name" value="Aldolase class I"/>
    <property type="match status" value="1"/>
</dbReference>
<dbReference type="Proteomes" id="UP000789396">
    <property type="component" value="Unassembled WGS sequence"/>
</dbReference>
<comment type="caution">
    <text evidence="1">The sequence shown here is derived from an EMBL/GenBank/DDBJ whole genome shotgun (WGS) entry which is preliminary data.</text>
</comment>
<sequence length="41" mass="4499">EFLIHAADVEGLCQGIDTEIVECVLYRKWTTIPTTYAGGAN</sequence>
<gene>
    <name evidence="1" type="ORF">RFULGI_LOCUS18837</name>
</gene>
<feature type="non-terminal residue" evidence="1">
    <location>
        <position position="1"/>
    </location>
</feature>
<dbReference type="InterPro" id="IPR013785">
    <property type="entry name" value="Aldolase_TIM"/>
</dbReference>
<dbReference type="EMBL" id="CAJVPZ010085974">
    <property type="protein sequence ID" value="CAG8811810.1"/>
    <property type="molecule type" value="Genomic_DNA"/>
</dbReference>
<keyword evidence="2" id="KW-1185">Reference proteome</keyword>
<accession>A0A9N9PFL7</accession>
<protein>
    <submittedName>
        <fullName evidence="1">3235_t:CDS:1</fullName>
    </submittedName>
</protein>